<evidence type="ECO:0000256" key="3">
    <source>
        <dbReference type="ARBA" id="ARBA00022692"/>
    </source>
</evidence>
<dbReference type="GO" id="GO:0016020">
    <property type="term" value="C:membrane"/>
    <property type="evidence" value="ECO:0007669"/>
    <property type="project" value="UniProtKB-SubCell"/>
</dbReference>
<dbReference type="Gene3D" id="3.80.10.10">
    <property type="entry name" value="Ribonuclease Inhibitor"/>
    <property type="match status" value="2"/>
</dbReference>
<evidence type="ECO:0000256" key="5">
    <source>
        <dbReference type="ARBA" id="ARBA00022737"/>
    </source>
</evidence>
<evidence type="ECO:0000256" key="6">
    <source>
        <dbReference type="ARBA" id="ARBA00022989"/>
    </source>
</evidence>
<dbReference type="OrthoDB" id="1535298at2759"/>
<dbReference type="SUPFAM" id="SSF52058">
    <property type="entry name" value="L domain-like"/>
    <property type="match status" value="1"/>
</dbReference>
<keyword evidence="8" id="KW-0675">Receptor</keyword>
<protein>
    <recommendedName>
        <fullName evidence="11">Leucine-rich repeat-containing N-terminal plant-type domain-containing protein</fullName>
    </recommendedName>
</protein>
<feature type="domain" description="Leucine-rich repeat-containing N-terminal plant-type" evidence="11">
    <location>
        <begin position="26"/>
        <end position="63"/>
    </location>
</feature>
<comment type="caution">
    <text evidence="12">The sequence shown here is derived from an EMBL/GenBank/DDBJ whole genome shotgun (WGS) entry which is preliminary data.</text>
</comment>
<keyword evidence="7" id="KW-0472">Membrane</keyword>
<dbReference type="PANTHER" id="PTHR48063:SF90">
    <property type="entry name" value="OS11G0565920 PROTEIN"/>
    <property type="match status" value="1"/>
</dbReference>
<dbReference type="InterPro" id="IPR013210">
    <property type="entry name" value="LRR_N_plant-typ"/>
</dbReference>
<evidence type="ECO:0000256" key="10">
    <source>
        <dbReference type="SAM" id="SignalP"/>
    </source>
</evidence>
<reference evidence="12 13" key="1">
    <citation type="journal article" date="2019" name="Genome Biol. Evol.">
        <title>Insights into the evolution of the New World diploid cottons (Gossypium, subgenus Houzingenia) based on genome sequencing.</title>
        <authorList>
            <person name="Grover C.E."/>
            <person name="Arick M.A. 2nd"/>
            <person name="Thrash A."/>
            <person name="Conover J.L."/>
            <person name="Sanders W.S."/>
            <person name="Peterson D.G."/>
            <person name="Frelichowski J.E."/>
            <person name="Scheffler J.A."/>
            <person name="Scheffler B.E."/>
            <person name="Wendel J.F."/>
        </authorList>
    </citation>
    <scope>NUCLEOTIDE SEQUENCE [LARGE SCALE GENOMIC DNA]</scope>
    <source>
        <strain evidence="12">57</strain>
        <tissue evidence="12">Leaf</tissue>
    </source>
</reference>
<evidence type="ECO:0000256" key="4">
    <source>
        <dbReference type="ARBA" id="ARBA00022729"/>
    </source>
</evidence>
<accession>A0A7J8VGS0</accession>
<sequence length="194" mass="22744">MERKVLSGVMAIFLLGGWCHCDGCLDHEKTALLQLKHSFNYHNHGLDEWVEGDCCKWKRVECNIFTGRIIRLFLNLTAIEHQHGFFYTYHAGNGVEYYWGKREQWYLNVSLFLPFSRIKESSFNWKFNSWKKGELRAMKLEMLDLSVNFFNNTILSFLALLSNLKFLNIKSNRLEGAIHIKGISTSFYANSFKP</sequence>
<dbReference type="Proteomes" id="UP000593573">
    <property type="component" value="Unassembled WGS sequence"/>
</dbReference>
<evidence type="ECO:0000256" key="8">
    <source>
        <dbReference type="ARBA" id="ARBA00023170"/>
    </source>
</evidence>
<feature type="signal peptide" evidence="10">
    <location>
        <begin position="1"/>
        <end position="21"/>
    </location>
</feature>
<comment type="subcellular location">
    <subcellularLocation>
        <location evidence="1">Membrane</location>
        <topology evidence="1">Single-pass type I membrane protein</topology>
    </subcellularLocation>
</comment>
<evidence type="ECO:0000313" key="12">
    <source>
        <dbReference type="EMBL" id="MBA0661649.1"/>
    </source>
</evidence>
<dbReference type="Pfam" id="PF08263">
    <property type="entry name" value="LRRNT_2"/>
    <property type="match status" value="1"/>
</dbReference>
<keyword evidence="6" id="KW-1133">Transmembrane helix</keyword>
<feature type="non-terminal residue" evidence="12">
    <location>
        <position position="194"/>
    </location>
</feature>
<gene>
    <name evidence="12" type="ORF">Goklo_005925</name>
</gene>
<dbReference type="InterPro" id="IPR046956">
    <property type="entry name" value="RLP23-like"/>
</dbReference>
<evidence type="ECO:0000259" key="11">
    <source>
        <dbReference type="Pfam" id="PF08263"/>
    </source>
</evidence>
<dbReference type="EMBL" id="JABFAB010000010">
    <property type="protein sequence ID" value="MBA0661649.1"/>
    <property type="molecule type" value="Genomic_DNA"/>
</dbReference>
<keyword evidence="3" id="KW-0812">Transmembrane</keyword>
<evidence type="ECO:0000256" key="1">
    <source>
        <dbReference type="ARBA" id="ARBA00004479"/>
    </source>
</evidence>
<keyword evidence="13" id="KW-1185">Reference proteome</keyword>
<dbReference type="InterPro" id="IPR032675">
    <property type="entry name" value="LRR_dom_sf"/>
</dbReference>
<evidence type="ECO:0000256" key="2">
    <source>
        <dbReference type="ARBA" id="ARBA00022614"/>
    </source>
</evidence>
<keyword evidence="2" id="KW-0433">Leucine-rich repeat</keyword>
<proteinExistence type="predicted"/>
<evidence type="ECO:0000256" key="7">
    <source>
        <dbReference type="ARBA" id="ARBA00023136"/>
    </source>
</evidence>
<keyword evidence="4 10" id="KW-0732">Signal</keyword>
<evidence type="ECO:0000256" key="9">
    <source>
        <dbReference type="ARBA" id="ARBA00023180"/>
    </source>
</evidence>
<organism evidence="12 13">
    <name type="scientific">Gossypium klotzschianum</name>
    <dbReference type="NCBI Taxonomy" id="34286"/>
    <lineage>
        <taxon>Eukaryota</taxon>
        <taxon>Viridiplantae</taxon>
        <taxon>Streptophyta</taxon>
        <taxon>Embryophyta</taxon>
        <taxon>Tracheophyta</taxon>
        <taxon>Spermatophyta</taxon>
        <taxon>Magnoliopsida</taxon>
        <taxon>eudicotyledons</taxon>
        <taxon>Gunneridae</taxon>
        <taxon>Pentapetalae</taxon>
        <taxon>rosids</taxon>
        <taxon>malvids</taxon>
        <taxon>Malvales</taxon>
        <taxon>Malvaceae</taxon>
        <taxon>Malvoideae</taxon>
        <taxon>Gossypium</taxon>
    </lineage>
</organism>
<feature type="chain" id="PRO_5029548568" description="Leucine-rich repeat-containing N-terminal plant-type domain-containing protein" evidence="10">
    <location>
        <begin position="22"/>
        <end position="194"/>
    </location>
</feature>
<dbReference type="PANTHER" id="PTHR48063">
    <property type="entry name" value="LRR RECEPTOR-LIKE KINASE"/>
    <property type="match status" value="1"/>
</dbReference>
<dbReference type="AlphaFoldDB" id="A0A7J8VGS0"/>
<keyword evidence="5" id="KW-0677">Repeat</keyword>
<keyword evidence="9" id="KW-0325">Glycoprotein</keyword>
<evidence type="ECO:0000313" key="13">
    <source>
        <dbReference type="Proteomes" id="UP000593573"/>
    </source>
</evidence>
<name>A0A7J8VGS0_9ROSI</name>